<accession>A0ABU7MKS2</accession>
<sequence>MYKYKARLISNSEIIAQANNLPDLEGMIKGFRRGQKHGIHTRANEKIEIIHVERNNLEGKHFSKEELIKVV</sequence>
<dbReference type="NCBIfam" id="NF046010">
    <property type="entry name" value="MAG6790_fam"/>
    <property type="match status" value="1"/>
</dbReference>
<evidence type="ECO:0000313" key="2">
    <source>
        <dbReference type="Proteomes" id="UP001344817"/>
    </source>
</evidence>
<dbReference type="RefSeq" id="WP_330500455.1">
    <property type="nucleotide sequence ID" value="NZ_JAZDWZ010000001.1"/>
</dbReference>
<evidence type="ECO:0008006" key="3">
    <source>
        <dbReference type="Google" id="ProtNLM"/>
    </source>
</evidence>
<organism evidence="1 2">
    <name type="scientific">Mycoplasmopsis ciconiae</name>
    <dbReference type="NCBI Taxonomy" id="561067"/>
    <lineage>
        <taxon>Bacteria</taxon>
        <taxon>Bacillati</taxon>
        <taxon>Mycoplasmatota</taxon>
        <taxon>Mycoplasmoidales</taxon>
        <taxon>Metamycoplasmataceae</taxon>
        <taxon>Mycoplasmopsis</taxon>
    </lineage>
</organism>
<gene>
    <name evidence="1" type="ORF">V2E24_00410</name>
</gene>
<proteinExistence type="predicted"/>
<dbReference type="Proteomes" id="UP001344817">
    <property type="component" value="Unassembled WGS sequence"/>
</dbReference>
<name>A0ABU7MKS2_9BACT</name>
<keyword evidence="2" id="KW-1185">Reference proteome</keyword>
<reference evidence="1" key="1">
    <citation type="submission" date="2024-01" db="EMBL/GenBank/DDBJ databases">
        <title>Genome sequence of Mycoplasma ciconiae type strain DSM 25251.</title>
        <authorList>
            <person name="Spergser J."/>
        </authorList>
    </citation>
    <scope>NUCLEOTIDE SEQUENCE [LARGE SCALE GENOMIC DNA]</scope>
    <source>
        <strain evidence="1">DSM 25251</strain>
    </source>
</reference>
<evidence type="ECO:0000313" key="1">
    <source>
        <dbReference type="EMBL" id="MEE3928040.1"/>
    </source>
</evidence>
<protein>
    <recommendedName>
        <fullName evidence="3">Transposase</fullName>
    </recommendedName>
</protein>
<comment type="caution">
    <text evidence="1">The sequence shown here is derived from an EMBL/GenBank/DDBJ whole genome shotgun (WGS) entry which is preliminary data.</text>
</comment>
<dbReference type="EMBL" id="JAZDWZ010000001">
    <property type="protein sequence ID" value="MEE3928040.1"/>
    <property type="molecule type" value="Genomic_DNA"/>
</dbReference>